<evidence type="ECO:0000313" key="2">
    <source>
        <dbReference type="Proteomes" id="UP000886998"/>
    </source>
</evidence>
<name>A0A8X6XPB6_9ARAC</name>
<gene>
    <name evidence="1" type="ORF">TNIN_96151</name>
</gene>
<keyword evidence="2" id="KW-1185">Reference proteome</keyword>
<organism evidence="1 2">
    <name type="scientific">Trichonephila inaurata madagascariensis</name>
    <dbReference type="NCBI Taxonomy" id="2747483"/>
    <lineage>
        <taxon>Eukaryota</taxon>
        <taxon>Metazoa</taxon>
        <taxon>Ecdysozoa</taxon>
        <taxon>Arthropoda</taxon>
        <taxon>Chelicerata</taxon>
        <taxon>Arachnida</taxon>
        <taxon>Araneae</taxon>
        <taxon>Araneomorphae</taxon>
        <taxon>Entelegynae</taxon>
        <taxon>Araneoidea</taxon>
        <taxon>Nephilidae</taxon>
        <taxon>Trichonephila</taxon>
        <taxon>Trichonephila inaurata</taxon>
    </lineage>
</organism>
<sequence length="87" mass="10223">MFKNRRWTIEGTVELYRVNTQSLLHSSPELDSFPYGIHFREIFDNSSTHTALSVRSLLIEKGPCSYAFTQPNLLRATFLIPRRKKRH</sequence>
<reference evidence="1" key="1">
    <citation type="submission" date="2020-08" db="EMBL/GenBank/DDBJ databases">
        <title>Multicomponent nature underlies the extraordinary mechanical properties of spider dragline silk.</title>
        <authorList>
            <person name="Kono N."/>
            <person name="Nakamura H."/>
            <person name="Mori M."/>
            <person name="Yoshida Y."/>
            <person name="Ohtoshi R."/>
            <person name="Malay A.D."/>
            <person name="Moran D.A.P."/>
            <person name="Tomita M."/>
            <person name="Numata K."/>
            <person name="Arakawa K."/>
        </authorList>
    </citation>
    <scope>NUCLEOTIDE SEQUENCE</scope>
</reference>
<accession>A0A8X6XPB6</accession>
<dbReference type="EMBL" id="BMAV01011166">
    <property type="protein sequence ID" value="GFY56826.1"/>
    <property type="molecule type" value="Genomic_DNA"/>
</dbReference>
<dbReference type="AlphaFoldDB" id="A0A8X6XPB6"/>
<protein>
    <submittedName>
        <fullName evidence="1">Uncharacterized protein</fullName>
    </submittedName>
</protein>
<dbReference type="Proteomes" id="UP000886998">
    <property type="component" value="Unassembled WGS sequence"/>
</dbReference>
<evidence type="ECO:0000313" key="1">
    <source>
        <dbReference type="EMBL" id="GFY56826.1"/>
    </source>
</evidence>
<comment type="caution">
    <text evidence="1">The sequence shown here is derived from an EMBL/GenBank/DDBJ whole genome shotgun (WGS) entry which is preliminary data.</text>
</comment>
<proteinExistence type="predicted"/>